<comment type="caution">
    <text evidence="2">The sequence shown here is derived from an EMBL/GenBank/DDBJ whole genome shotgun (WGS) entry which is preliminary data.</text>
</comment>
<name>A0A0A2C4M5_PROMR</name>
<organism evidence="2 3">
    <name type="scientific">Prochlorococcus marinus str. PAC1</name>
    <dbReference type="NCBI Taxonomy" id="59924"/>
    <lineage>
        <taxon>Bacteria</taxon>
        <taxon>Bacillati</taxon>
        <taxon>Cyanobacteriota</taxon>
        <taxon>Cyanophyceae</taxon>
        <taxon>Synechococcales</taxon>
        <taxon>Prochlorococcaceae</taxon>
        <taxon>Prochlorococcus</taxon>
    </lineage>
</organism>
<sequence length="104" mass="11988">MDENIYMDQQKRKDLNLRLGNLILAISLATVPTAITYGTLSIHGLNICRDLSSKVSHSIKIKEDCDKAAWDTTKSYIILIGFFITLPTWMWFYLSMKKKDTDKK</sequence>
<accession>A0A0A2C4M5</accession>
<feature type="transmembrane region" description="Helical" evidence="1">
    <location>
        <begin position="21"/>
        <end position="40"/>
    </location>
</feature>
<protein>
    <submittedName>
        <fullName evidence="2">Uncharacterized protein</fullName>
    </submittedName>
</protein>
<evidence type="ECO:0000256" key="1">
    <source>
        <dbReference type="SAM" id="Phobius"/>
    </source>
</evidence>
<evidence type="ECO:0000313" key="3">
    <source>
        <dbReference type="Proteomes" id="UP000030392"/>
    </source>
</evidence>
<proteinExistence type="predicted"/>
<dbReference type="Proteomes" id="UP000030392">
    <property type="component" value="Unassembled WGS sequence"/>
</dbReference>
<reference evidence="3" key="1">
    <citation type="journal article" date="2014" name="Sci. Data">
        <title>Genomes of diverse isolates of the marine cyanobacterium Prochlorococcus.</title>
        <authorList>
            <person name="Biller S."/>
            <person name="Berube P."/>
            <person name="Thompson J."/>
            <person name="Kelly L."/>
            <person name="Roggensack S."/>
            <person name="Awad L."/>
            <person name="Roache-Johnson K."/>
            <person name="Ding H."/>
            <person name="Giovannoni S.J."/>
            <person name="Moore L.R."/>
            <person name="Chisholm S.W."/>
        </authorList>
    </citation>
    <scope>NUCLEOTIDE SEQUENCE [LARGE SCALE GENOMIC DNA]</scope>
    <source>
        <strain evidence="3">PAC1</strain>
    </source>
</reference>
<keyword evidence="1" id="KW-0472">Membrane</keyword>
<keyword evidence="1" id="KW-1133">Transmembrane helix</keyword>
<gene>
    <name evidence="2" type="ORF">EV03_1934</name>
</gene>
<dbReference type="RefSeq" id="WP_036907177.1">
    <property type="nucleotide sequence ID" value="NZ_JNAX01000015.1"/>
</dbReference>
<feature type="transmembrane region" description="Helical" evidence="1">
    <location>
        <begin position="76"/>
        <end position="94"/>
    </location>
</feature>
<dbReference type="AlphaFoldDB" id="A0A0A2C4M5"/>
<evidence type="ECO:0000313" key="2">
    <source>
        <dbReference type="EMBL" id="KGG19549.1"/>
    </source>
</evidence>
<dbReference type="EMBL" id="JNAX01000015">
    <property type="protein sequence ID" value="KGG19549.1"/>
    <property type="molecule type" value="Genomic_DNA"/>
</dbReference>
<keyword evidence="1" id="KW-0812">Transmembrane</keyword>